<dbReference type="PROSITE" id="PS50159">
    <property type="entry name" value="RIBOSOMAL_S13_2"/>
    <property type="match status" value="1"/>
</dbReference>
<dbReference type="Gene3D" id="4.10.910.10">
    <property type="entry name" value="30s ribosomal protein s13, domain 2"/>
    <property type="match status" value="1"/>
</dbReference>
<evidence type="ECO:0000256" key="3">
    <source>
        <dbReference type="ARBA" id="ARBA00023274"/>
    </source>
</evidence>
<dbReference type="GO" id="GO:0015935">
    <property type="term" value="C:small ribosomal subunit"/>
    <property type="evidence" value="ECO:0007669"/>
    <property type="project" value="TreeGrafter"/>
</dbReference>
<accession>A0A7S6PV45</accession>
<evidence type="ECO:0000256" key="4">
    <source>
        <dbReference type="RuleBase" id="RU003830"/>
    </source>
</evidence>
<dbReference type="HAMAP" id="MF_01315">
    <property type="entry name" value="Ribosomal_uS13"/>
    <property type="match status" value="1"/>
</dbReference>
<feature type="region of interest" description="Disordered" evidence="5">
    <location>
        <begin position="98"/>
        <end position="125"/>
    </location>
</feature>
<dbReference type="PANTHER" id="PTHR10871">
    <property type="entry name" value="30S RIBOSOMAL PROTEIN S13/40S RIBOSOMAL PROTEIN S18"/>
    <property type="match status" value="1"/>
</dbReference>
<protein>
    <submittedName>
        <fullName evidence="6">Ribosomal protein S13</fullName>
    </submittedName>
</protein>
<dbReference type="GO" id="GO:0006412">
    <property type="term" value="P:translation"/>
    <property type="evidence" value="ECO:0007669"/>
    <property type="project" value="InterPro"/>
</dbReference>
<dbReference type="PANTHER" id="PTHR10871:SF1">
    <property type="entry name" value="SMALL RIBOSOMAL SUBUNIT PROTEIN US13M"/>
    <property type="match status" value="1"/>
</dbReference>
<reference evidence="6" key="1">
    <citation type="journal article" date="2020" name="Front. Plant Sci.">
        <title>Comparative Plastid Genomics of Non-Photosynthetic Chrysophytes: Genome Reduction and Compaction.</title>
        <authorList>
            <person name="Kim J.I."/>
            <person name="Jeong M."/>
            <person name="Archibald J.M."/>
            <person name="Shin W."/>
        </authorList>
    </citation>
    <scope>NUCLEOTIDE SEQUENCE</scope>
    <source>
        <strain evidence="6">Yongseonkyo072317C3</strain>
    </source>
</reference>
<proteinExistence type="inferred from homology"/>
<dbReference type="GO" id="GO:0003735">
    <property type="term" value="F:structural constituent of ribosome"/>
    <property type="evidence" value="ECO:0007669"/>
    <property type="project" value="InterPro"/>
</dbReference>
<gene>
    <name evidence="6" type="primary">rps13</name>
    <name evidence="6" type="ORF">PoterioPt_p033</name>
</gene>
<keyword evidence="2 4" id="KW-0689">Ribosomal protein</keyword>
<dbReference type="EMBL" id="MN935478">
    <property type="protein sequence ID" value="QOU10668.1"/>
    <property type="molecule type" value="Genomic_DNA"/>
</dbReference>
<dbReference type="GO" id="GO:0003723">
    <property type="term" value="F:RNA binding"/>
    <property type="evidence" value="ECO:0007669"/>
    <property type="project" value="InterPro"/>
</dbReference>
<keyword evidence="3 4" id="KW-0687">Ribonucleoprotein</keyword>
<feature type="compositionally biased region" description="Polar residues" evidence="5">
    <location>
        <begin position="108"/>
        <end position="125"/>
    </location>
</feature>
<evidence type="ECO:0000313" key="6">
    <source>
        <dbReference type="EMBL" id="QOU10668.1"/>
    </source>
</evidence>
<dbReference type="Gene3D" id="1.10.8.50">
    <property type="match status" value="1"/>
</dbReference>
<organism evidence="6">
    <name type="scientific">Poteriospumella lacustris</name>
    <dbReference type="NCBI Taxonomy" id="1117027"/>
    <lineage>
        <taxon>Eukaryota</taxon>
        <taxon>Sar</taxon>
        <taxon>Stramenopiles</taxon>
        <taxon>Ochrophyta</taxon>
        <taxon>Chrysophyceae</taxon>
        <taxon>Chromulinales</taxon>
        <taxon>Dinobryaceae</taxon>
        <taxon>Poteriospumella</taxon>
    </lineage>
</organism>
<evidence type="ECO:0000256" key="1">
    <source>
        <dbReference type="ARBA" id="ARBA00008080"/>
    </source>
</evidence>
<comment type="similarity">
    <text evidence="1 4">Belongs to the universal ribosomal protein uS13 family.</text>
</comment>
<evidence type="ECO:0000256" key="2">
    <source>
        <dbReference type="ARBA" id="ARBA00022980"/>
    </source>
</evidence>
<dbReference type="AlphaFoldDB" id="A0A7S6PV45"/>
<dbReference type="InterPro" id="IPR027437">
    <property type="entry name" value="Rbsml_uS13_C"/>
</dbReference>
<geneLocation type="plastid" evidence="6"/>
<dbReference type="InterPro" id="IPR001892">
    <property type="entry name" value="Ribosomal_uS13"/>
</dbReference>
<keyword evidence="6" id="KW-0934">Plastid</keyword>
<evidence type="ECO:0000256" key="5">
    <source>
        <dbReference type="SAM" id="MobiDB-lite"/>
    </source>
</evidence>
<dbReference type="SUPFAM" id="SSF46946">
    <property type="entry name" value="S13-like H2TH domain"/>
    <property type="match status" value="1"/>
</dbReference>
<dbReference type="FunFam" id="1.10.8.50:FF:000001">
    <property type="entry name" value="30S ribosomal protein S13"/>
    <property type="match status" value="1"/>
</dbReference>
<sequence>MVRTLIRILGNTLDSRKKVYIALTRIYGIGISRSKSILKSLNINPDVKVSDLTIENVSSLRDLLENETFQLEGNLKRLLKQNINRLIEIGSYRGKRHLKGLPARGQRTRTNSRTSRKLTNFKSKK</sequence>
<dbReference type="GO" id="GO:0005739">
    <property type="term" value="C:mitochondrion"/>
    <property type="evidence" value="ECO:0007669"/>
    <property type="project" value="TreeGrafter"/>
</dbReference>
<dbReference type="PIRSF" id="PIRSF002134">
    <property type="entry name" value="Ribosomal_S13"/>
    <property type="match status" value="1"/>
</dbReference>
<name>A0A7S6PV45_9STRA</name>
<dbReference type="Pfam" id="PF00416">
    <property type="entry name" value="Ribosomal_S13"/>
    <property type="match status" value="1"/>
</dbReference>
<dbReference type="InterPro" id="IPR010979">
    <property type="entry name" value="Ribosomal_uS13-like_H2TH"/>
</dbReference>